<dbReference type="AlphaFoldDB" id="A0A917HE19"/>
<dbReference type="Pfam" id="PF13181">
    <property type="entry name" value="TPR_8"/>
    <property type="match status" value="1"/>
</dbReference>
<evidence type="ECO:0000256" key="1">
    <source>
        <dbReference type="PROSITE-ProRule" id="PRU00339"/>
    </source>
</evidence>
<dbReference type="InterPro" id="IPR011990">
    <property type="entry name" value="TPR-like_helical_dom_sf"/>
</dbReference>
<dbReference type="PANTHER" id="PTHR12558:SF33">
    <property type="entry name" value="BLL7664 PROTEIN"/>
    <property type="match status" value="1"/>
</dbReference>
<dbReference type="PROSITE" id="PS50005">
    <property type="entry name" value="TPR"/>
    <property type="match status" value="3"/>
</dbReference>
<evidence type="ECO:0008006" key="4">
    <source>
        <dbReference type="Google" id="ProtNLM"/>
    </source>
</evidence>
<dbReference type="Proteomes" id="UP000647241">
    <property type="component" value="Unassembled WGS sequence"/>
</dbReference>
<dbReference type="Pfam" id="PF13432">
    <property type="entry name" value="TPR_16"/>
    <property type="match status" value="2"/>
</dbReference>
<proteinExistence type="predicted"/>
<feature type="repeat" description="TPR" evidence="1">
    <location>
        <begin position="115"/>
        <end position="148"/>
    </location>
</feature>
<feature type="repeat" description="TPR" evidence="1">
    <location>
        <begin position="153"/>
        <end position="186"/>
    </location>
</feature>
<dbReference type="PANTHER" id="PTHR12558">
    <property type="entry name" value="CELL DIVISION CYCLE 16,23,27"/>
    <property type="match status" value="1"/>
</dbReference>
<dbReference type="EMBL" id="BMGT01000002">
    <property type="protein sequence ID" value="GGG75407.1"/>
    <property type="molecule type" value="Genomic_DNA"/>
</dbReference>
<reference evidence="2" key="2">
    <citation type="submission" date="2020-09" db="EMBL/GenBank/DDBJ databases">
        <authorList>
            <person name="Sun Q."/>
            <person name="Zhou Y."/>
        </authorList>
    </citation>
    <scope>NUCLEOTIDE SEQUENCE</scope>
    <source>
        <strain evidence="2">CGMCC 1.12997</strain>
    </source>
</reference>
<reference evidence="2" key="1">
    <citation type="journal article" date="2014" name="Int. J. Syst. Evol. Microbiol.">
        <title>Complete genome sequence of Corynebacterium casei LMG S-19264T (=DSM 44701T), isolated from a smear-ripened cheese.</title>
        <authorList>
            <consortium name="US DOE Joint Genome Institute (JGI-PGF)"/>
            <person name="Walter F."/>
            <person name="Albersmeier A."/>
            <person name="Kalinowski J."/>
            <person name="Ruckert C."/>
        </authorList>
    </citation>
    <scope>NUCLEOTIDE SEQUENCE</scope>
    <source>
        <strain evidence="2">CGMCC 1.12997</strain>
    </source>
</reference>
<feature type="repeat" description="TPR" evidence="1">
    <location>
        <begin position="81"/>
        <end position="114"/>
    </location>
</feature>
<organism evidence="2 3">
    <name type="scientific">Edaphobacter dinghuensis</name>
    <dbReference type="NCBI Taxonomy" id="1560005"/>
    <lineage>
        <taxon>Bacteria</taxon>
        <taxon>Pseudomonadati</taxon>
        <taxon>Acidobacteriota</taxon>
        <taxon>Terriglobia</taxon>
        <taxon>Terriglobales</taxon>
        <taxon>Acidobacteriaceae</taxon>
        <taxon>Edaphobacter</taxon>
    </lineage>
</organism>
<dbReference type="InterPro" id="IPR019734">
    <property type="entry name" value="TPR_rpt"/>
</dbReference>
<dbReference type="Gene3D" id="1.25.40.10">
    <property type="entry name" value="Tetratricopeptide repeat domain"/>
    <property type="match status" value="2"/>
</dbReference>
<name>A0A917HE19_9BACT</name>
<evidence type="ECO:0000313" key="2">
    <source>
        <dbReference type="EMBL" id="GGG75407.1"/>
    </source>
</evidence>
<evidence type="ECO:0000313" key="3">
    <source>
        <dbReference type="Proteomes" id="UP000647241"/>
    </source>
</evidence>
<comment type="caution">
    <text evidence="2">The sequence shown here is derived from an EMBL/GenBank/DDBJ whole genome shotgun (WGS) entry which is preliminary data.</text>
</comment>
<dbReference type="SMART" id="SM00028">
    <property type="entry name" value="TPR"/>
    <property type="match status" value="4"/>
</dbReference>
<dbReference type="SUPFAM" id="SSF81901">
    <property type="entry name" value="HCP-like"/>
    <property type="match status" value="1"/>
</dbReference>
<accession>A0A917HE19</accession>
<keyword evidence="3" id="KW-1185">Reference proteome</keyword>
<sequence>MIWLLALQLAIGPMQHYEKAQQDFVQRKFSDAVSEVDAALHERPDMVPALVLKARLAMFAHRPDVAKSCLITAVTVDPSSEDAQFFLGVVYYVENDFKVAISPLQEAQSLSPKNPLPVFYLAMTHEALGDATQALDLYQQAENLSPEKSPQSASILVAYGRFLFSIGKVKDGMEKYRAAVERDPESRDAHYELAKGLDQEGDFKDAAQEGELALKLPVLGTSDAQIHFLLAKLYWKLKQPDLAKAHMEKFNDAPQTTSR</sequence>
<dbReference type="RefSeq" id="WP_188553793.1">
    <property type="nucleotide sequence ID" value="NZ_BMGT01000002.1"/>
</dbReference>
<protein>
    <recommendedName>
        <fullName evidence="4">Tetratricopeptide repeat protein</fullName>
    </recommendedName>
</protein>
<dbReference type="Pfam" id="PF13174">
    <property type="entry name" value="TPR_6"/>
    <property type="match status" value="1"/>
</dbReference>
<gene>
    <name evidence="2" type="ORF">GCM10011585_17770</name>
</gene>
<keyword evidence="1" id="KW-0802">TPR repeat</keyword>